<organism evidence="3 4">
    <name type="scientific">Paenibacillus suaedae</name>
    <dbReference type="NCBI Taxonomy" id="3077233"/>
    <lineage>
        <taxon>Bacteria</taxon>
        <taxon>Bacillati</taxon>
        <taxon>Bacillota</taxon>
        <taxon>Bacilli</taxon>
        <taxon>Bacillales</taxon>
        <taxon>Paenibacillaceae</taxon>
        <taxon>Paenibacillus</taxon>
    </lineage>
</organism>
<keyword evidence="1" id="KW-0732">Signal</keyword>
<feature type="signal peptide" evidence="1">
    <location>
        <begin position="1"/>
        <end position="28"/>
    </location>
</feature>
<dbReference type="SUPFAM" id="SSF49785">
    <property type="entry name" value="Galactose-binding domain-like"/>
    <property type="match status" value="2"/>
</dbReference>
<proteinExistence type="predicted"/>
<dbReference type="PROSITE" id="PS50022">
    <property type="entry name" value="FA58C_3"/>
    <property type="match status" value="1"/>
</dbReference>
<evidence type="ECO:0000256" key="1">
    <source>
        <dbReference type="SAM" id="SignalP"/>
    </source>
</evidence>
<dbReference type="Pfam" id="PF00754">
    <property type="entry name" value="F5_F8_type_C"/>
    <property type="match status" value="2"/>
</dbReference>
<reference evidence="4" key="1">
    <citation type="submission" date="2023-09" db="EMBL/GenBank/DDBJ databases">
        <title>Paenibacillus sp. chi10 Genome sequencing and assembly.</title>
        <authorList>
            <person name="Kim I."/>
        </authorList>
    </citation>
    <scope>NUCLEOTIDE SEQUENCE [LARGE SCALE GENOMIC DNA]</scope>
    <source>
        <strain evidence="4">chi10</strain>
    </source>
</reference>
<name>A0AAJ2N7S4_9BACL</name>
<dbReference type="AlphaFoldDB" id="A0AAJ2N7S4"/>
<keyword evidence="4" id="KW-1185">Reference proteome</keyword>
<comment type="caution">
    <text evidence="3">The sequence shown here is derived from an EMBL/GenBank/DDBJ whole genome shotgun (WGS) entry which is preliminary data.</text>
</comment>
<dbReference type="EMBL" id="JAVYAA010000001">
    <property type="protein sequence ID" value="MDT8975644.1"/>
    <property type="molecule type" value="Genomic_DNA"/>
</dbReference>
<dbReference type="PANTHER" id="PTHR33321:SF12">
    <property type="entry name" value="PLANT BASIC SECRETORY PROTEIN (BSP) FAMILY PROTEIN"/>
    <property type="match status" value="1"/>
</dbReference>
<protein>
    <submittedName>
        <fullName evidence="3">Basic secretory protein-like protein</fullName>
    </submittedName>
</protein>
<evidence type="ECO:0000313" key="4">
    <source>
        <dbReference type="Proteomes" id="UP001250538"/>
    </source>
</evidence>
<dbReference type="InterPro" id="IPR008979">
    <property type="entry name" value="Galactose-bd-like_sf"/>
</dbReference>
<accession>A0AAJ2N7S4</accession>
<gene>
    <name evidence="3" type="ORF">RQP50_05235</name>
</gene>
<dbReference type="Gene3D" id="2.60.120.260">
    <property type="entry name" value="Galactose-binding domain-like"/>
    <property type="match status" value="2"/>
</dbReference>
<feature type="domain" description="F5/8 type C" evidence="2">
    <location>
        <begin position="167"/>
        <end position="318"/>
    </location>
</feature>
<dbReference type="Proteomes" id="UP001250538">
    <property type="component" value="Unassembled WGS sequence"/>
</dbReference>
<dbReference type="RefSeq" id="WP_315743725.1">
    <property type="nucleotide sequence ID" value="NZ_JAVYAA010000001.1"/>
</dbReference>
<dbReference type="Pfam" id="PF04450">
    <property type="entry name" value="BSP"/>
    <property type="match status" value="1"/>
</dbReference>
<dbReference type="InterPro" id="IPR000421">
    <property type="entry name" value="FA58C"/>
</dbReference>
<sequence>MKKTGVLILAAAIGLGFSSNVHIPVAIAAESTTTILPINLAVDGTVTASGENGSHEGKEKAFDQYIFSKWLTFNTPAWLQYEFTSAKIVKSYSITTAEDEPGRDPKSWVLKGSNDGIVWDDLDTQQNQSFTSRHQTKTYSFANTAAYKFVKFDNFANQYDDGGMLQLSEIKLFGNDVQTFSTIKPTVTASGENAPDDIKANLVDGSSNTKWLTWNNTAWLQFDFGEQVMIDGYALTSAKSYNNSPDADPRSWVLQGSNDSINWTDLDTKSDENFKLRHQRKHYLLNNNTNAYQYYRLNNIQNHSGYALQVSEVEFSRTNDMWHTENPIIEVQNLAGYSLFDQALPNAQQEILTILRKLNEILYKSPAEMPVRVKKILVEIVDTPGVAWMSGDNELKTLGISSQYLASFVANNPNNSLRDEIIGILYHELGHAYQYSDFDVEAVADSLRYETGYHNRYGISPGGTWSSNGTANFIRWIEDSKHRGFIRALNAARIPYGMNEQQIQLWKESQFQLITGIDVNTLWSQYQQTLSNH</sequence>
<dbReference type="PANTHER" id="PTHR33321">
    <property type="match status" value="1"/>
</dbReference>
<feature type="chain" id="PRO_5042461170" evidence="1">
    <location>
        <begin position="29"/>
        <end position="533"/>
    </location>
</feature>
<evidence type="ECO:0000313" key="3">
    <source>
        <dbReference type="EMBL" id="MDT8975644.1"/>
    </source>
</evidence>
<dbReference type="InterPro" id="IPR007541">
    <property type="entry name" value="Uncharacterised_BSP"/>
</dbReference>
<evidence type="ECO:0000259" key="2">
    <source>
        <dbReference type="PROSITE" id="PS50022"/>
    </source>
</evidence>